<evidence type="ECO:0000256" key="1">
    <source>
        <dbReference type="ARBA" id="ARBA00005525"/>
    </source>
</evidence>
<dbReference type="InterPro" id="IPR028939">
    <property type="entry name" value="P5C_Rdtase_cat_N"/>
</dbReference>
<dbReference type="SUPFAM" id="SSF51735">
    <property type="entry name" value="NAD(P)-binding Rossmann-fold domains"/>
    <property type="match status" value="1"/>
</dbReference>
<dbReference type="GO" id="GO:0055129">
    <property type="term" value="P:L-proline biosynthetic process"/>
    <property type="evidence" value="ECO:0007669"/>
    <property type="project" value="TreeGrafter"/>
</dbReference>
<organism evidence="3 4">
    <name type="scientific">Blepharisma stoltei</name>
    <dbReference type="NCBI Taxonomy" id="1481888"/>
    <lineage>
        <taxon>Eukaryota</taxon>
        <taxon>Sar</taxon>
        <taxon>Alveolata</taxon>
        <taxon>Ciliophora</taxon>
        <taxon>Postciliodesmatophora</taxon>
        <taxon>Heterotrichea</taxon>
        <taxon>Heterotrichida</taxon>
        <taxon>Blepharismidae</taxon>
        <taxon>Blepharisma</taxon>
    </lineage>
</organism>
<dbReference type="GO" id="GO:0004735">
    <property type="term" value="F:pyrroline-5-carboxylate reductase activity"/>
    <property type="evidence" value="ECO:0007669"/>
    <property type="project" value="TreeGrafter"/>
</dbReference>
<dbReference type="InterPro" id="IPR036291">
    <property type="entry name" value="NAD(P)-bd_dom_sf"/>
</dbReference>
<name>A0AAU9JFY1_9CILI</name>
<reference evidence="3" key="1">
    <citation type="submission" date="2021-09" db="EMBL/GenBank/DDBJ databases">
        <authorList>
            <consortium name="AG Swart"/>
            <person name="Singh M."/>
            <person name="Singh A."/>
            <person name="Seah K."/>
            <person name="Emmerich C."/>
        </authorList>
    </citation>
    <scope>NUCLEOTIDE SEQUENCE</scope>
    <source>
        <strain evidence="3">ATCC30299</strain>
    </source>
</reference>
<evidence type="ECO:0000313" key="4">
    <source>
        <dbReference type="Proteomes" id="UP001162131"/>
    </source>
</evidence>
<keyword evidence="4" id="KW-1185">Reference proteome</keyword>
<dbReference type="EMBL" id="CAJZBQ010000036">
    <property type="protein sequence ID" value="CAG9324866.1"/>
    <property type="molecule type" value="Genomic_DNA"/>
</dbReference>
<comment type="caution">
    <text evidence="3">The sequence shown here is derived from an EMBL/GenBank/DDBJ whole genome shotgun (WGS) entry which is preliminary data.</text>
</comment>
<accession>A0AAU9JFY1</accession>
<dbReference type="PANTHER" id="PTHR11645:SF58">
    <property type="entry name" value="NADP-DEPENDENT OXIDOREDUCTASE DOMAIN-CONTAINING PROTEIN 1"/>
    <property type="match status" value="1"/>
</dbReference>
<protein>
    <recommendedName>
        <fullName evidence="2">Pyrroline-5-carboxylate reductase catalytic N-terminal domain-containing protein</fullName>
    </recommendedName>
</protein>
<sequence>MTNFISKDLIGTFFPDPQMRQLYASAQVIHTLIAKETIFHLIAYISNYLKTQGTLQSLKVGIIGLGHIGTSILEEILHLQILSPEQVLVSTRTPDKHRKFIEQGLRVIWDNEQVAKECDFIILACLPHQIDSVCSSIRSILSNKNKGIFTFTEEEKNPSTMIFSILAATPIAKVKQLTDNYPFILRSYIDVDLINKIIASFPEEISPLSICIENLPSHFARTANDVRTFFEVFNAVFYGAQDIRDEIIEFFCGAVTEEGEYVSAFNNRFKEIMKEFGSI</sequence>
<gene>
    <name evidence="3" type="ORF">BSTOLATCC_MIC36640</name>
</gene>
<evidence type="ECO:0000313" key="3">
    <source>
        <dbReference type="EMBL" id="CAG9324866.1"/>
    </source>
</evidence>
<feature type="domain" description="Pyrroline-5-carboxylate reductase catalytic N-terminal" evidence="2">
    <location>
        <begin position="59"/>
        <end position="142"/>
    </location>
</feature>
<comment type="similarity">
    <text evidence="1">Belongs to the pyrroline-5-carboxylate reductase family.</text>
</comment>
<dbReference type="Proteomes" id="UP001162131">
    <property type="component" value="Unassembled WGS sequence"/>
</dbReference>
<dbReference type="Pfam" id="PF03807">
    <property type="entry name" value="F420_oxidored"/>
    <property type="match status" value="1"/>
</dbReference>
<dbReference type="PANTHER" id="PTHR11645">
    <property type="entry name" value="PYRROLINE-5-CARBOXYLATE REDUCTASE"/>
    <property type="match status" value="1"/>
</dbReference>
<evidence type="ECO:0000259" key="2">
    <source>
        <dbReference type="Pfam" id="PF03807"/>
    </source>
</evidence>
<proteinExistence type="inferred from homology"/>
<dbReference type="AlphaFoldDB" id="A0AAU9JFY1"/>
<dbReference type="Gene3D" id="3.40.50.720">
    <property type="entry name" value="NAD(P)-binding Rossmann-like Domain"/>
    <property type="match status" value="1"/>
</dbReference>